<evidence type="ECO:0000256" key="2">
    <source>
        <dbReference type="ARBA" id="ARBA00022741"/>
    </source>
</evidence>
<dbReference type="InterPro" id="IPR045864">
    <property type="entry name" value="aa-tRNA-synth_II/BPL/LPL"/>
</dbReference>
<keyword evidence="3" id="KW-0067">ATP-binding</keyword>
<dbReference type="InterPro" id="IPR003142">
    <property type="entry name" value="BPL_C"/>
</dbReference>
<dbReference type="GO" id="GO:0004077">
    <property type="term" value="F:biotin--[biotin carboxyl-carrier protein] ligase activity"/>
    <property type="evidence" value="ECO:0007669"/>
    <property type="project" value="UniProtKB-EC"/>
</dbReference>
<organism evidence="7">
    <name type="scientific">candidate division WOR-3 bacterium</name>
    <dbReference type="NCBI Taxonomy" id="2052148"/>
    <lineage>
        <taxon>Bacteria</taxon>
        <taxon>Bacteria division WOR-3</taxon>
    </lineage>
</organism>
<evidence type="ECO:0000313" key="7">
    <source>
        <dbReference type="EMBL" id="HDY59289.1"/>
    </source>
</evidence>
<name>A0A7V0Z684_UNCW3</name>
<evidence type="ECO:0000256" key="3">
    <source>
        <dbReference type="ARBA" id="ARBA00022840"/>
    </source>
</evidence>
<dbReference type="PANTHER" id="PTHR12835">
    <property type="entry name" value="BIOTIN PROTEIN LIGASE"/>
    <property type="match status" value="1"/>
</dbReference>
<protein>
    <recommendedName>
        <fullName evidence="5">biotin--[biotin carboxyl-carrier protein] ligase</fullName>
        <ecNumber evidence="5">6.3.4.15</ecNumber>
    </recommendedName>
</protein>
<sequence>MQRELLKFKQVTSTQDVLRRLIKNKKEIAVFAYRQTKGRGRHKREWFSPAGGLYLSVLIFPERNINSIPLISCLTVIETLKNLNFNNLSIHWPNDIFLNNKKICGILCEKTDSAIICGMGLNINIRKFPARLSNATSLYIETGRIHSIEKILNLCLKHFWNLYDALQNDTFSITQAYQYISGLGEPVEVKLSSRETIRGIIHSVDEDWSLLVRTNDGMIKRIYYGDVIRRV</sequence>
<dbReference type="SUPFAM" id="SSF50037">
    <property type="entry name" value="C-terminal domain of transcriptional repressors"/>
    <property type="match status" value="1"/>
</dbReference>
<keyword evidence="4" id="KW-0092">Biotin</keyword>
<keyword evidence="1 7" id="KW-0436">Ligase</keyword>
<gene>
    <name evidence="7" type="ORF">ENP86_07045</name>
</gene>
<dbReference type="Pfam" id="PF02237">
    <property type="entry name" value="BPL_C"/>
    <property type="match status" value="1"/>
</dbReference>
<accession>A0A7V0Z684</accession>
<dbReference type="EC" id="6.3.4.15" evidence="5"/>
<dbReference type="NCBIfam" id="TIGR00121">
    <property type="entry name" value="birA_ligase"/>
    <property type="match status" value="1"/>
</dbReference>
<dbReference type="GO" id="GO:0005524">
    <property type="term" value="F:ATP binding"/>
    <property type="evidence" value="ECO:0007669"/>
    <property type="project" value="UniProtKB-KW"/>
</dbReference>
<evidence type="ECO:0000256" key="5">
    <source>
        <dbReference type="ARBA" id="ARBA00024227"/>
    </source>
</evidence>
<dbReference type="AlphaFoldDB" id="A0A7V0Z684"/>
<proteinExistence type="predicted"/>
<dbReference type="CDD" id="cd16442">
    <property type="entry name" value="BPL"/>
    <property type="match status" value="1"/>
</dbReference>
<evidence type="ECO:0000256" key="4">
    <source>
        <dbReference type="ARBA" id="ARBA00023267"/>
    </source>
</evidence>
<dbReference type="GO" id="GO:0005737">
    <property type="term" value="C:cytoplasm"/>
    <property type="evidence" value="ECO:0007669"/>
    <property type="project" value="TreeGrafter"/>
</dbReference>
<reference evidence="7" key="1">
    <citation type="journal article" date="2020" name="mSystems">
        <title>Genome- and Community-Level Interaction Insights into Carbon Utilization and Element Cycling Functions of Hydrothermarchaeota in Hydrothermal Sediment.</title>
        <authorList>
            <person name="Zhou Z."/>
            <person name="Liu Y."/>
            <person name="Xu W."/>
            <person name="Pan J."/>
            <person name="Luo Z.H."/>
            <person name="Li M."/>
        </authorList>
    </citation>
    <scope>NUCLEOTIDE SEQUENCE [LARGE SCALE GENOMIC DNA]</scope>
    <source>
        <strain evidence="7">SpSt-258</strain>
    </source>
</reference>
<comment type="caution">
    <text evidence="7">The sequence shown here is derived from an EMBL/GenBank/DDBJ whole genome shotgun (WGS) entry which is preliminary data.</text>
</comment>
<dbReference type="PROSITE" id="PS51733">
    <property type="entry name" value="BPL_LPL_CATALYTIC"/>
    <property type="match status" value="1"/>
</dbReference>
<evidence type="ECO:0000259" key="6">
    <source>
        <dbReference type="PROSITE" id="PS51733"/>
    </source>
</evidence>
<dbReference type="EMBL" id="DSKY01000018">
    <property type="protein sequence ID" value="HDY59289.1"/>
    <property type="molecule type" value="Genomic_DNA"/>
</dbReference>
<feature type="domain" description="BPL/LPL catalytic" evidence="6">
    <location>
        <begin position="1"/>
        <end position="167"/>
    </location>
</feature>
<dbReference type="Pfam" id="PF03099">
    <property type="entry name" value="BPL_LplA_LipB"/>
    <property type="match status" value="1"/>
</dbReference>
<dbReference type="InterPro" id="IPR004143">
    <property type="entry name" value="BPL_LPL_catalytic"/>
</dbReference>
<keyword evidence="2" id="KW-0547">Nucleotide-binding</keyword>
<dbReference type="InterPro" id="IPR008988">
    <property type="entry name" value="Transcriptional_repressor_C"/>
</dbReference>
<evidence type="ECO:0000256" key="1">
    <source>
        <dbReference type="ARBA" id="ARBA00022598"/>
    </source>
</evidence>
<dbReference type="Gene3D" id="2.30.30.100">
    <property type="match status" value="1"/>
</dbReference>
<dbReference type="SUPFAM" id="SSF55681">
    <property type="entry name" value="Class II aaRS and biotin synthetases"/>
    <property type="match status" value="1"/>
</dbReference>
<dbReference type="InterPro" id="IPR004408">
    <property type="entry name" value="Biotin_CoA_COase_ligase"/>
</dbReference>
<dbReference type="Gene3D" id="3.30.930.10">
    <property type="entry name" value="Bira Bifunctional Protein, Domain 2"/>
    <property type="match status" value="1"/>
</dbReference>
<dbReference type="PANTHER" id="PTHR12835:SF5">
    <property type="entry name" value="BIOTIN--PROTEIN LIGASE"/>
    <property type="match status" value="1"/>
</dbReference>